<comment type="caution">
    <text evidence="4">The sequence shown here is derived from an EMBL/GenBank/DDBJ whole genome shotgun (WGS) entry which is preliminary data.</text>
</comment>
<keyword evidence="2" id="KW-0472">Membrane</keyword>
<name>A0A9Q1RUS6_9SOLA</name>
<evidence type="ECO:0000256" key="2">
    <source>
        <dbReference type="SAM" id="Phobius"/>
    </source>
</evidence>
<feature type="transmembrane region" description="Helical" evidence="2">
    <location>
        <begin position="265"/>
        <end position="287"/>
    </location>
</feature>
<evidence type="ECO:0000256" key="1">
    <source>
        <dbReference type="SAM" id="MobiDB-lite"/>
    </source>
</evidence>
<dbReference type="PANTHER" id="PTHR30373:SF2">
    <property type="entry name" value="UPF0603 PROTEIN YGCG"/>
    <property type="match status" value="1"/>
</dbReference>
<accession>A0A9Q1RUS6</accession>
<dbReference type="Pfam" id="PF04536">
    <property type="entry name" value="TPM_phosphatase"/>
    <property type="match status" value="1"/>
</dbReference>
<feature type="compositionally biased region" description="Basic and acidic residues" evidence="1">
    <location>
        <begin position="244"/>
        <end position="257"/>
    </location>
</feature>
<evidence type="ECO:0000313" key="4">
    <source>
        <dbReference type="EMBL" id="KAJ8572933.1"/>
    </source>
</evidence>
<proteinExistence type="predicted"/>
<keyword evidence="5" id="KW-1185">Reference proteome</keyword>
<dbReference type="PANTHER" id="PTHR30373">
    <property type="entry name" value="UPF0603 PROTEIN YGCG"/>
    <property type="match status" value="1"/>
</dbReference>
<reference evidence="5" key="1">
    <citation type="journal article" date="2023" name="Proc. Natl. Acad. Sci. U.S.A.">
        <title>Genomic and structural basis for evolution of tropane alkaloid biosynthesis.</title>
        <authorList>
            <person name="Wanga Y.-J."/>
            <person name="Taina T."/>
            <person name="Yua J.-Y."/>
            <person name="Lia J."/>
            <person name="Xua B."/>
            <person name="Chenc J."/>
            <person name="D'Auriad J.C."/>
            <person name="Huanga J.-P."/>
            <person name="Huanga S.-X."/>
        </authorList>
    </citation>
    <scope>NUCLEOTIDE SEQUENCE [LARGE SCALE GENOMIC DNA]</scope>
    <source>
        <strain evidence="5">cv. KIB-2019</strain>
    </source>
</reference>
<dbReference type="OrthoDB" id="5645at2759"/>
<keyword evidence="2" id="KW-1133">Transmembrane helix</keyword>
<feature type="region of interest" description="Disordered" evidence="1">
    <location>
        <begin position="236"/>
        <end position="257"/>
    </location>
</feature>
<keyword evidence="2" id="KW-0812">Transmembrane</keyword>
<protein>
    <recommendedName>
        <fullName evidence="3">TPM domain-containing protein</fullName>
    </recommendedName>
</protein>
<gene>
    <name evidence="4" type="ORF">K7X08_009444</name>
</gene>
<dbReference type="EMBL" id="JAJAGQ010000001">
    <property type="protein sequence ID" value="KAJ8572933.1"/>
    <property type="molecule type" value="Genomic_DNA"/>
</dbReference>
<evidence type="ECO:0000259" key="3">
    <source>
        <dbReference type="Pfam" id="PF04536"/>
    </source>
</evidence>
<dbReference type="InterPro" id="IPR007621">
    <property type="entry name" value="TPM_dom"/>
</dbReference>
<feature type="domain" description="TPM" evidence="3">
    <location>
        <begin position="106"/>
        <end position="230"/>
    </location>
</feature>
<dbReference type="Gene3D" id="3.10.310.50">
    <property type="match status" value="1"/>
</dbReference>
<organism evidence="4 5">
    <name type="scientific">Anisodus acutangulus</name>
    <dbReference type="NCBI Taxonomy" id="402998"/>
    <lineage>
        <taxon>Eukaryota</taxon>
        <taxon>Viridiplantae</taxon>
        <taxon>Streptophyta</taxon>
        <taxon>Embryophyta</taxon>
        <taxon>Tracheophyta</taxon>
        <taxon>Spermatophyta</taxon>
        <taxon>Magnoliopsida</taxon>
        <taxon>eudicotyledons</taxon>
        <taxon>Gunneridae</taxon>
        <taxon>Pentapetalae</taxon>
        <taxon>asterids</taxon>
        <taxon>lamiids</taxon>
        <taxon>Solanales</taxon>
        <taxon>Solanaceae</taxon>
        <taxon>Solanoideae</taxon>
        <taxon>Hyoscyameae</taxon>
        <taxon>Anisodus</taxon>
    </lineage>
</organism>
<dbReference type="Proteomes" id="UP001152561">
    <property type="component" value="Unassembled WGS sequence"/>
</dbReference>
<evidence type="ECO:0000313" key="5">
    <source>
        <dbReference type="Proteomes" id="UP001152561"/>
    </source>
</evidence>
<sequence length="291" mass="31818">METILSPPFSPLFNPKTPLSKPFLSFSHLPRSISAKTICCSLRKQHSQVEKDSFSTPKSWVSHVQQGLFALAIYLALNFCPVLSSGSALASEFDVLNEGPPKDSYVVDDAGVLNRVTKSDLKALLSDVENRKGFHINIITVRKLTSKADAFEYADTVLEKWYPSVEQGNDKGIVVLVTSQKEGAITGGPDFVKAVGDTVLDATVSENLPVLATEEKYNEAVFSTARRLVAAIDGLPDPGGPQVKDNKRESNFKSREETDEKRGQFTLVVGGLLVIAFVVPMAQYYAYVSKK</sequence>
<dbReference type="AlphaFoldDB" id="A0A9Q1RUS6"/>